<keyword evidence="10" id="KW-1185">Reference proteome</keyword>
<evidence type="ECO:0000313" key="10">
    <source>
        <dbReference type="Proteomes" id="UP000053105"/>
    </source>
</evidence>
<comment type="similarity">
    <text evidence="2">Belongs to the CD36 family.</text>
</comment>
<keyword evidence="6 8" id="KW-0472">Membrane</keyword>
<dbReference type="Pfam" id="PF01130">
    <property type="entry name" value="CD36"/>
    <property type="match status" value="1"/>
</dbReference>
<evidence type="ECO:0000256" key="1">
    <source>
        <dbReference type="ARBA" id="ARBA00004236"/>
    </source>
</evidence>
<keyword evidence="5 8" id="KW-1133">Transmembrane helix</keyword>
<dbReference type="PANTHER" id="PTHR11923:SF67">
    <property type="entry name" value="RE68569P"/>
    <property type="match status" value="1"/>
</dbReference>
<evidence type="ECO:0000256" key="4">
    <source>
        <dbReference type="ARBA" id="ARBA00022692"/>
    </source>
</evidence>
<keyword evidence="4 8" id="KW-0812">Transmembrane</keyword>
<dbReference type="EMBL" id="KQ435827">
    <property type="protein sequence ID" value="KOX71919.1"/>
    <property type="molecule type" value="Genomic_DNA"/>
</dbReference>
<evidence type="ECO:0000256" key="7">
    <source>
        <dbReference type="ARBA" id="ARBA00023180"/>
    </source>
</evidence>
<keyword evidence="7" id="KW-0325">Glycoprotein</keyword>
<feature type="transmembrane region" description="Helical" evidence="8">
    <location>
        <begin position="501"/>
        <end position="522"/>
    </location>
</feature>
<keyword evidence="9" id="KW-0675">Receptor</keyword>
<dbReference type="GO" id="GO:0005886">
    <property type="term" value="C:plasma membrane"/>
    <property type="evidence" value="ECO:0007669"/>
    <property type="project" value="UniProtKB-SubCell"/>
</dbReference>
<dbReference type="OrthoDB" id="18585at2759"/>
<dbReference type="GO" id="GO:0005044">
    <property type="term" value="F:scavenger receptor activity"/>
    <property type="evidence" value="ECO:0007669"/>
    <property type="project" value="TreeGrafter"/>
</dbReference>
<evidence type="ECO:0000256" key="2">
    <source>
        <dbReference type="ARBA" id="ARBA00010532"/>
    </source>
</evidence>
<dbReference type="GO" id="GO:0005737">
    <property type="term" value="C:cytoplasm"/>
    <property type="evidence" value="ECO:0007669"/>
    <property type="project" value="TreeGrafter"/>
</dbReference>
<comment type="subcellular location">
    <subcellularLocation>
        <location evidence="1">Cell membrane</location>
    </subcellularLocation>
</comment>
<evidence type="ECO:0000256" key="8">
    <source>
        <dbReference type="SAM" id="Phobius"/>
    </source>
</evidence>
<keyword evidence="3" id="KW-1003">Cell membrane</keyword>
<sequence>MKDVVMIWNRFTGRHYSNVNVNQNESGESEDIAMKTNNLRRKSSIVMNNFINTALAVHTRNKRPNRLRSILTLMISGLSAIAIGCAIFILDPYEFIFKMKVVFSPGGEMFDIWRKPDIDLYLKVYLFNVTNHDEYLSGEESKLKFQETGPYVYRELLEHSDVHFNDNGTMTAYLRHPLQYVPHMSNGTEDDMLILPNIALLSITNVMRNSVYLTRLGLNLLIINTNSQPLVKMTAKEFMFGYESTIVTLGNKMMPSWIKFDKLGLIDRMYDFENDYINVYTGENDIRQAGLIEKFNGNVDLPQWTGKCANVKGASDGSKFANYIKPNDTILFFRKSLCRSAIMERDGETTMNGMHVYKYKFMENILDNGAYIPENKCFCRYGYCLKSGLIDVTDCYYGFPIALSYPHFYKADPTILDAIEGLNPNPDLHESFLYVQPKSGIPLKFAFRFQINMALQNIGHMSRVEKFENFVLPLLWFEIGMSKLPISMLVRFWFYLNFLPVLQSILIYLSMLAGFVLICICVRKTIICQSPKSTLTRQWFSSEIKKKKIQILNNRRIRMSYKIDEMDSSLIESKNEKVPETVLDLPSSKEDIV</sequence>
<evidence type="ECO:0000256" key="3">
    <source>
        <dbReference type="ARBA" id="ARBA00022475"/>
    </source>
</evidence>
<name>A0A0M8ZY30_9HYME</name>
<reference evidence="9 10" key="1">
    <citation type="submission" date="2015-07" db="EMBL/GenBank/DDBJ databases">
        <title>The genome of Melipona quadrifasciata.</title>
        <authorList>
            <person name="Pan H."/>
            <person name="Kapheim K."/>
        </authorList>
    </citation>
    <scope>NUCLEOTIDE SEQUENCE [LARGE SCALE GENOMIC DNA]</scope>
    <source>
        <strain evidence="9">0111107301</strain>
        <tissue evidence="9">Whole body</tissue>
    </source>
</reference>
<dbReference type="PRINTS" id="PR01609">
    <property type="entry name" value="CD36FAMILY"/>
</dbReference>
<evidence type="ECO:0000256" key="5">
    <source>
        <dbReference type="ARBA" id="ARBA00022989"/>
    </source>
</evidence>
<evidence type="ECO:0000256" key="6">
    <source>
        <dbReference type="ARBA" id="ARBA00023136"/>
    </source>
</evidence>
<dbReference type="AlphaFoldDB" id="A0A0M8ZY30"/>
<dbReference type="STRING" id="166423.A0A0M8ZY30"/>
<organism evidence="9 10">
    <name type="scientific">Melipona quadrifasciata</name>
    <dbReference type="NCBI Taxonomy" id="166423"/>
    <lineage>
        <taxon>Eukaryota</taxon>
        <taxon>Metazoa</taxon>
        <taxon>Ecdysozoa</taxon>
        <taxon>Arthropoda</taxon>
        <taxon>Hexapoda</taxon>
        <taxon>Insecta</taxon>
        <taxon>Pterygota</taxon>
        <taxon>Neoptera</taxon>
        <taxon>Endopterygota</taxon>
        <taxon>Hymenoptera</taxon>
        <taxon>Apocrita</taxon>
        <taxon>Aculeata</taxon>
        <taxon>Apoidea</taxon>
        <taxon>Anthophila</taxon>
        <taxon>Apidae</taxon>
        <taxon>Melipona</taxon>
    </lineage>
</organism>
<gene>
    <name evidence="9" type="ORF">WN51_03196</name>
</gene>
<proteinExistence type="inferred from homology"/>
<dbReference type="Proteomes" id="UP000053105">
    <property type="component" value="Unassembled WGS sequence"/>
</dbReference>
<dbReference type="InterPro" id="IPR002159">
    <property type="entry name" value="CD36_fam"/>
</dbReference>
<accession>A0A0M8ZY30</accession>
<protein>
    <submittedName>
        <fullName evidence="9">Scavenger receptor class B member 1</fullName>
    </submittedName>
</protein>
<dbReference type="PANTHER" id="PTHR11923">
    <property type="entry name" value="SCAVENGER RECEPTOR CLASS B TYPE-1 SR-B1"/>
    <property type="match status" value="1"/>
</dbReference>
<evidence type="ECO:0000313" key="9">
    <source>
        <dbReference type="EMBL" id="KOX71919.1"/>
    </source>
</evidence>
<feature type="transmembrane region" description="Helical" evidence="8">
    <location>
        <begin position="70"/>
        <end position="90"/>
    </location>
</feature>